<feature type="compositionally biased region" description="Basic and acidic residues" evidence="1">
    <location>
        <begin position="46"/>
        <end position="68"/>
    </location>
</feature>
<accession>A0A6G9Z8A5</accession>
<gene>
    <name evidence="3" type="ORF">F6W96_28430</name>
</gene>
<proteinExistence type="predicted"/>
<feature type="compositionally biased region" description="Polar residues" evidence="1">
    <location>
        <begin position="36"/>
        <end position="45"/>
    </location>
</feature>
<dbReference type="RefSeq" id="WP_167488969.1">
    <property type="nucleotide sequence ID" value="NZ_CP046173.1"/>
</dbReference>
<reference evidence="3 4" key="1">
    <citation type="journal article" date="2019" name="ACS Chem. Biol.">
        <title>Identification and Mobilization of a Cryptic Antibiotic Biosynthesis Gene Locus from a Human-Pathogenic Nocardia Isolate.</title>
        <authorList>
            <person name="Herisse M."/>
            <person name="Ishida K."/>
            <person name="Porter J.L."/>
            <person name="Howden B."/>
            <person name="Hertweck C."/>
            <person name="Stinear T.P."/>
            <person name="Pidot S.J."/>
        </authorList>
    </citation>
    <scope>NUCLEOTIDE SEQUENCE [LARGE SCALE GENOMIC DNA]</scope>
    <source>
        <strain evidence="3 4">AUSMDU00012715</strain>
    </source>
</reference>
<evidence type="ECO:0000313" key="4">
    <source>
        <dbReference type="Proteomes" id="UP000500953"/>
    </source>
</evidence>
<evidence type="ECO:0000256" key="2">
    <source>
        <dbReference type="SAM" id="SignalP"/>
    </source>
</evidence>
<sequence>MRPLMFAVVAAATVALGSVVAAGTAAADHPLPPCSDVNNGDTPCRSQDDPLHFRGTDHNAPHQPHIDNRSVPSSN</sequence>
<dbReference type="EMBL" id="CP046173">
    <property type="protein sequence ID" value="QIS21684.1"/>
    <property type="molecule type" value="Genomic_DNA"/>
</dbReference>
<organism evidence="3 4">
    <name type="scientific">Nocardia terpenica</name>
    <dbReference type="NCBI Taxonomy" id="455432"/>
    <lineage>
        <taxon>Bacteria</taxon>
        <taxon>Bacillati</taxon>
        <taxon>Actinomycetota</taxon>
        <taxon>Actinomycetes</taxon>
        <taxon>Mycobacteriales</taxon>
        <taxon>Nocardiaceae</taxon>
        <taxon>Nocardia</taxon>
    </lineage>
</organism>
<dbReference type="Proteomes" id="UP000500953">
    <property type="component" value="Chromosome"/>
</dbReference>
<keyword evidence="2" id="KW-0732">Signal</keyword>
<feature type="signal peptide" evidence="2">
    <location>
        <begin position="1"/>
        <end position="21"/>
    </location>
</feature>
<dbReference type="AlphaFoldDB" id="A0A6G9Z8A5"/>
<name>A0A6G9Z8A5_9NOCA</name>
<feature type="chain" id="PRO_5039454251" evidence="2">
    <location>
        <begin position="22"/>
        <end position="75"/>
    </location>
</feature>
<protein>
    <submittedName>
        <fullName evidence="3">Uncharacterized protein</fullName>
    </submittedName>
</protein>
<evidence type="ECO:0000313" key="3">
    <source>
        <dbReference type="EMBL" id="QIS21684.1"/>
    </source>
</evidence>
<evidence type="ECO:0000256" key="1">
    <source>
        <dbReference type="SAM" id="MobiDB-lite"/>
    </source>
</evidence>
<feature type="region of interest" description="Disordered" evidence="1">
    <location>
        <begin position="25"/>
        <end position="75"/>
    </location>
</feature>